<dbReference type="UniPathway" id="UPA00277">
    <property type="reaction ID" value="UER00407"/>
</dbReference>
<dbReference type="FunFam" id="2.40.30.30:FF:000003">
    <property type="entry name" value="Riboflavin biosynthesis protein"/>
    <property type="match status" value="1"/>
</dbReference>
<dbReference type="STRING" id="1121328.JWYL7_0892"/>
<dbReference type="InterPro" id="IPR004821">
    <property type="entry name" value="Cyt_trans-like"/>
</dbReference>
<comment type="pathway">
    <text evidence="3 15">Cofactor biosynthesis; FMN biosynthesis; FMN from riboflavin (ATP route): step 1/1.</text>
</comment>
<dbReference type="Gene3D" id="3.40.50.620">
    <property type="entry name" value="HUPs"/>
    <property type="match status" value="1"/>
</dbReference>
<evidence type="ECO:0000256" key="2">
    <source>
        <dbReference type="ARBA" id="ARBA00004726"/>
    </source>
</evidence>
<keyword evidence="10 15" id="KW-0274">FAD</keyword>
<dbReference type="PANTHER" id="PTHR22749">
    <property type="entry name" value="RIBOFLAVIN KINASE/FMN ADENYLYLTRANSFERASE"/>
    <property type="match status" value="1"/>
</dbReference>
<dbReference type="Proteomes" id="UP000323392">
    <property type="component" value="Unassembled WGS sequence"/>
</dbReference>
<dbReference type="NCBIfam" id="NF004160">
    <property type="entry name" value="PRK05627.1-3"/>
    <property type="match status" value="1"/>
</dbReference>
<evidence type="ECO:0000313" key="20">
    <source>
        <dbReference type="Proteomes" id="UP000323392"/>
    </source>
</evidence>
<comment type="catalytic activity">
    <reaction evidence="14 15">
        <text>FMN + ATP + H(+) = FAD + diphosphate</text>
        <dbReference type="Rhea" id="RHEA:17237"/>
        <dbReference type="ChEBI" id="CHEBI:15378"/>
        <dbReference type="ChEBI" id="CHEBI:30616"/>
        <dbReference type="ChEBI" id="CHEBI:33019"/>
        <dbReference type="ChEBI" id="CHEBI:57692"/>
        <dbReference type="ChEBI" id="CHEBI:58210"/>
        <dbReference type="EC" id="2.7.7.2"/>
    </reaction>
</comment>
<proteinExistence type="inferred from homology"/>
<dbReference type="Gene3D" id="2.40.30.30">
    <property type="entry name" value="Riboflavin kinase-like"/>
    <property type="match status" value="1"/>
</dbReference>
<evidence type="ECO:0000256" key="14">
    <source>
        <dbReference type="ARBA" id="ARBA00049494"/>
    </source>
</evidence>
<dbReference type="InterPro" id="IPR015864">
    <property type="entry name" value="FAD_synthase"/>
</dbReference>
<dbReference type="Proteomes" id="UP000092605">
    <property type="component" value="Unassembled WGS sequence"/>
</dbReference>
<evidence type="ECO:0000313" key="17">
    <source>
        <dbReference type="EMBL" id="KXZ39817.1"/>
    </source>
</evidence>
<keyword evidence="5 15" id="KW-0288">FMN</keyword>
<evidence type="ECO:0000256" key="15">
    <source>
        <dbReference type="PIRNR" id="PIRNR004491"/>
    </source>
</evidence>
<dbReference type="FunFam" id="3.40.50.620:FF:000021">
    <property type="entry name" value="Riboflavin biosynthesis protein"/>
    <property type="match status" value="1"/>
</dbReference>
<dbReference type="GO" id="GO:0006747">
    <property type="term" value="P:FAD biosynthetic process"/>
    <property type="evidence" value="ECO:0007669"/>
    <property type="project" value="UniProtKB-UniRule"/>
</dbReference>
<comment type="catalytic activity">
    <reaction evidence="13 15">
        <text>riboflavin + ATP = FMN + ADP + H(+)</text>
        <dbReference type="Rhea" id="RHEA:14357"/>
        <dbReference type="ChEBI" id="CHEBI:15378"/>
        <dbReference type="ChEBI" id="CHEBI:30616"/>
        <dbReference type="ChEBI" id="CHEBI:57986"/>
        <dbReference type="ChEBI" id="CHEBI:58210"/>
        <dbReference type="ChEBI" id="CHEBI:456216"/>
        <dbReference type="EC" id="2.7.1.26"/>
    </reaction>
</comment>
<keyword evidence="12" id="KW-0511">Multifunctional enzyme</keyword>
<evidence type="ECO:0000256" key="11">
    <source>
        <dbReference type="ARBA" id="ARBA00022840"/>
    </source>
</evidence>
<dbReference type="InterPro" id="IPR002606">
    <property type="entry name" value="Riboflavin_kinase_bac"/>
</dbReference>
<accession>A0A150FQC1</accession>
<dbReference type="Pfam" id="PF01687">
    <property type="entry name" value="Flavokinase"/>
    <property type="match status" value="1"/>
</dbReference>
<evidence type="ECO:0000313" key="19">
    <source>
        <dbReference type="Proteomes" id="UP000092605"/>
    </source>
</evidence>
<feature type="domain" description="Riboflavin kinase" evidence="16">
    <location>
        <begin position="181"/>
        <end position="305"/>
    </location>
</feature>
<dbReference type="GO" id="GO:0009231">
    <property type="term" value="P:riboflavin biosynthetic process"/>
    <property type="evidence" value="ECO:0007669"/>
    <property type="project" value="InterPro"/>
</dbReference>
<keyword evidence="4 15" id="KW-0285">Flavoprotein</keyword>
<evidence type="ECO:0000256" key="8">
    <source>
        <dbReference type="ARBA" id="ARBA00022741"/>
    </source>
</evidence>
<protein>
    <recommendedName>
        <fullName evidence="15">Riboflavin biosynthesis protein</fullName>
    </recommendedName>
    <domain>
        <recommendedName>
            <fullName evidence="15">Riboflavin kinase</fullName>
            <ecNumber evidence="15">2.7.1.26</ecNumber>
        </recommendedName>
        <alternativeName>
            <fullName evidence="15">Flavokinase</fullName>
        </alternativeName>
    </domain>
    <domain>
        <recommendedName>
            <fullName evidence="15">FMN adenylyltransferase</fullName>
            <ecNumber evidence="15">2.7.7.2</ecNumber>
        </recommendedName>
        <alternativeName>
            <fullName evidence="15">FAD pyrophosphorylase</fullName>
        </alternativeName>
        <alternativeName>
            <fullName evidence="15">FAD synthase</fullName>
        </alternativeName>
    </domain>
</protein>
<dbReference type="GO" id="GO:0003919">
    <property type="term" value="F:FMN adenylyltransferase activity"/>
    <property type="evidence" value="ECO:0007669"/>
    <property type="project" value="UniProtKB-UniRule"/>
</dbReference>
<dbReference type="NCBIfam" id="NF004162">
    <property type="entry name" value="PRK05627.1-5"/>
    <property type="match status" value="1"/>
</dbReference>
<dbReference type="GO" id="GO:0008531">
    <property type="term" value="F:riboflavin kinase activity"/>
    <property type="evidence" value="ECO:0007669"/>
    <property type="project" value="UniProtKB-UniRule"/>
</dbReference>
<dbReference type="SMART" id="SM00904">
    <property type="entry name" value="Flavokinase"/>
    <property type="match status" value="1"/>
</dbReference>
<evidence type="ECO:0000256" key="7">
    <source>
        <dbReference type="ARBA" id="ARBA00022695"/>
    </source>
</evidence>
<evidence type="ECO:0000256" key="3">
    <source>
        <dbReference type="ARBA" id="ARBA00005201"/>
    </source>
</evidence>
<dbReference type="EMBL" id="LSFY01000001">
    <property type="protein sequence ID" value="KXZ39817.1"/>
    <property type="molecule type" value="Genomic_DNA"/>
</dbReference>
<evidence type="ECO:0000256" key="9">
    <source>
        <dbReference type="ARBA" id="ARBA00022777"/>
    </source>
</evidence>
<sequence>MHLIKKLEDVYIKYPTVVTVGSFDGIHIGHQYIIKKVSKLAKQKNFKSVVFTFSNHPLSFVRKTKVPKISSEEERCKFIETLDIDYCISIPFNDTIANLSAESYVSYILADLLKCKHIIVGHDFTFGKNKSANAHKLQEIARRYNIDTQIVDPILLNGIRVSSSFIRNLIHEGKVKECKEFLGRFYSLRGTVNYGMQLGRKLGFPTANIAVRDDIVLPKTGVYYTKVEVEGKIYDGATNVGFNPTVCGKSLNIETHIFDFNKEIYKSEITIYFLERIRDEKRFNHIDELVEQVKKDITKIKKYLHKNEYMIR</sequence>
<keyword evidence="6 15" id="KW-0808">Transferase</keyword>
<comment type="function">
    <text evidence="1">Catalyzes the phosphorylation of riboflavin to FMN followed by the adenylation of FMN to FAD.</text>
</comment>
<dbReference type="InterPro" id="IPR015865">
    <property type="entry name" value="Riboflavin_kinase_bac/euk"/>
</dbReference>
<reference evidence="17 19" key="1">
    <citation type="submission" date="2016-02" db="EMBL/GenBank/DDBJ databases">
        <title>Draft genome sequence for Clostridium paradoxum JW-YL-7.</title>
        <authorList>
            <person name="Utturkar S.M."/>
            <person name="Lancaster A."/>
            <person name="Poole F.L."/>
            <person name="Adams M.W."/>
            <person name="Brown S.D."/>
        </authorList>
    </citation>
    <scope>NUCLEOTIDE SEQUENCE [LARGE SCALE GENOMIC DNA]</scope>
    <source>
        <strain evidence="17 19">JW-YL-7</strain>
    </source>
</reference>
<evidence type="ECO:0000256" key="4">
    <source>
        <dbReference type="ARBA" id="ARBA00022630"/>
    </source>
</evidence>
<dbReference type="SUPFAM" id="SSF82114">
    <property type="entry name" value="Riboflavin kinase-like"/>
    <property type="match status" value="1"/>
</dbReference>
<comment type="caution">
    <text evidence="17">The sequence shown here is derived from an EMBL/GenBank/DDBJ whole genome shotgun (WGS) entry which is preliminary data.</text>
</comment>
<comment type="pathway">
    <text evidence="2 15">Cofactor biosynthesis; FAD biosynthesis; FAD from FMN: step 1/1.</text>
</comment>
<keyword evidence="20" id="KW-1185">Reference proteome</keyword>
<dbReference type="PATRIC" id="fig|1121328.3.peg.898"/>
<keyword evidence="7 15" id="KW-0548">Nucleotidyltransferase</keyword>
<evidence type="ECO:0000256" key="1">
    <source>
        <dbReference type="ARBA" id="ARBA00002121"/>
    </source>
</evidence>
<evidence type="ECO:0000256" key="10">
    <source>
        <dbReference type="ARBA" id="ARBA00022827"/>
    </source>
</evidence>
<dbReference type="RefSeq" id="WP_066069644.1">
    <property type="nucleotide sequence ID" value="NZ_FRBG01000003.1"/>
</dbReference>
<name>A0A150FQC1_CLOPD</name>
<evidence type="ECO:0000256" key="13">
    <source>
        <dbReference type="ARBA" id="ARBA00047880"/>
    </source>
</evidence>
<keyword evidence="11 15" id="KW-0067">ATP-binding</keyword>
<dbReference type="CDD" id="cd02064">
    <property type="entry name" value="FAD_synthetase_N"/>
    <property type="match status" value="1"/>
</dbReference>
<evidence type="ECO:0000256" key="12">
    <source>
        <dbReference type="ARBA" id="ARBA00023268"/>
    </source>
</evidence>
<evidence type="ECO:0000313" key="18">
    <source>
        <dbReference type="EMBL" id="SHK59424.1"/>
    </source>
</evidence>
<keyword evidence="9 15" id="KW-0418">Kinase</keyword>
<dbReference type="AlphaFoldDB" id="A0A150FQC1"/>
<gene>
    <name evidence="17" type="ORF">JWYL7_0892</name>
    <name evidence="18" type="ORF">SAMN05661008_00505</name>
</gene>
<dbReference type="InterPro" id="IPR023465">
    <property type="entry name" value="Riboflavin_kinase_dom_sf"/>
</dbReference>
<dbReference type="GO" id="GO:0009398">
    <property type="term" value="P:FMN biosynthetic process"/>
    <property type="evidence" value="ECO:0007669"/>
    <property type="project" value="UniProtKB-UniRule"/>
</dbReference>
<dbReference type="UniPathway" id="UPA00276">
    <property type="reaction ID" value="UER00406"/>
</dbReference>
<dbReference type="GO" id="GO:0005524">
    <property type="term" value="F:ATP binding"/>
    <property type="evidence" value="ECO:0007669"/>
    <property type="project" value="UniProtKB-UniRule"/>
</dbReference>
<organism evidence="17 19">
    <name type="scientific">Alkalithermobacter thermoalcaliphilus JW-YL-7 = DSM 7308</name>
    <dbReference type="NCBI Taxonomy" id="1121328"/>
    <lineage>
        <taxon>Bacteria</taxon>
        <taxon>Bacillati</taxon>
        <taxon>Bacillota</taxon>
        <taxon>Clostridia</taxon>
        <taxon>Peptostreptococcales</taxon>
        <taxon>Tepidibacteraceae</taxon>
        <taxon>Alkalithermobacter</taxon>
    </lineage>
</organism>
<evidence type="ECO:0000259" key="16">
    <source>
        <dbReference type="SMART" id="SM00904"/>
    </source>
</evidence>
<dbReference type="InterPro" id="IPR014729">
    <property type="entry name" value="Rossmann-like_a/b/a_fold"/>
</dbReference>
<dbReference type="NCBIfam" id="TIGR00083">
    <property type="entry name" value="ribF"/>
    <property type="match status" value="1"/>
</dbReference>
<reference evidence="18 20" key="2">
    <citation type="submission" date="2016-11" db="EMBL/GenBank/DDBJ databases">
        <authorList>
            <person name="Varghese N."/>
            <person name="Submissions S."/>
        </authorList>
    </citation>
    <scope>NUCLEOTIDE SEQUENCE [LARGE SCALE GENOMIC DNA]</scope>
    <source>
        <strain evidence="18 20">DSM 7308</strain>
    </source>
</reference>
<evidence type="ECO:0000256" key="6">
    <source>
        <dbReference type="ARBA" id="ARBA00022679"/>
    </source>
</evidence>
<dbReference type="SUPFAM" id="SSF52374">
    <property type="entry name" value="Nucleotidylyl transferase"/>
    <property type="match status" value="1"/>
</dbReference>
<dbReference type="PANTHER" id="PTHR22749:SF6">
    <property type="entry name" value="RIBOFLAVIN KINASE"/>
    <property type="match status" value="1"/>
</dbReference>
<dbReference type="EC" id="2.7.7.2" evidence="15"/>
<evidence type="ECO:0000256" key="5">
    <source>
        <dbReference type="ARBA" id="ARBA00022643"/>
    </source>
</evidence>
<dbReference type="NCBIfam" id="TIGR00125">
    <property type="entry name" value="cyt_tran_rel"/>
    <property type="match status" value="1"/>
</dbReference>
<dbReference type="InterPro" id="IPR023468">
    <property type="entry name" value="Riboflavin_kinase"/>
</dbReference>
<dbReference type="EMBL" id="FRBG01000003">
    <property type="protein sequence ID" value="SHK59424.1"/>
    <property type="molecule type" value="Genomic_DNA"/>
</dbReference>
<dbReference type="Pfam" id="PF06574">
    <property type="entry name" value="FAD_syn"/>
    <property type="match status" value="1"/>
</dbReference>
<comment type="similarity">
    <text evidence="15">Belongs to the ribF family.</text>
</comment>
<dbReference type="PIRSF" id="PIRSF004491">
    <property type="entry name" value="FAD_Synth"/>
    <property type="match status" value="1"/>
</dbReference>
<dbReference type="EC" id="2.7.1.26" evidence="15"/>
<keyword evidence="8 15" id="KW-0547">Nucleotide-binding</keyword>